<feature type="non-terminal residue" evidence="1">
    <location>
        <position position="1"/>
    </location>
</feature>
<feature type="non-terminal residue" evidence="1">
    <location>
        <position position="85"/>
    </location>
</feature>
<evidence type="ECO:0000313" key="2">
    <source>
        <dbReference type="Proteomes" id="UP001233999"/>
    </source>
</evidence>
<comment type="caution">
    <text evidence="1">The sequence shown here is derived from an EMBL/GenBank/DDBJ whole genome shotgun (WGS) entry which is preliminary data.</text>
</comment>
<proteinExistence type="predicted"/>
<name>A0AAD7ZE15_DIPPU</name>
<reference evidence="1" key="2">
    <citation type="submission" date="2023-05" db="EMBL/GenBank/DDBJ databases">
        <authorList>
            <person name="Fouks B."/>
        </authorList>
    </citation>
    <scope>NUCLEOTIDE SEQUENCE</scope>
    <source>
        <strain evidence="1">Stay&amp;Tobe</strain>
        <tissue evidence="1">Testes</tissue>
    </source>
</reference>
<gene>
    <name evidence="1" type="ORF">L9F63_024914</name>
</gene>
<accession>A0AAD7ZE15</accession>
<keyword evidence="2" id="KW-1185">Reference proteome</keyword>
<evidence type="ECO:0000313" key="1">
    <source>
        <dbReference type="EMBL" id="KAJ9578975.1"/>
    </source>
</evidence>
<protein>
    <submittedName>
        <fullName evidence="1">Uncharacterized protein</fullName>
    </submittedName>
</protein>
<dbReference type="AlphaFoldDB" id="A0AAD7ZE15"/>
<dbReference type="EMBL" id="JASPKZ010008802">
    <property type="protein sequence ID" value="KAJ9578975.1"/>
    <property type="molecule type" value="Genomic_DNA"/>
</dbReference>
<reference evidence="1" key="1">
    <citation type="journal article" date="2023" name="IScience">
        <title>Live-bearing cockroach genome reveals convergent evolutionary mechanisms linked to viviparity in insects and beyond.</title>
        <authorList>
            <person name="Fouks B."/>
            <person name="Harrison M.C."/>
            <person name="Mikhailova A.A."/>
            <person name="Marchal E."/>
            <person name="English S."/>
            <person name="Carruthers M."/>
            <person name="Jennings E.C."/>
            <person name="Chiamaka E.L."/>
            <person name="Frigard R.A."/>
            <person name="Pippel M."/>
            <person name="Attardo G.M."/>
            <person name="Benoit J.B."/>
            <person name="Bornberg-Bauer E."/>
            <person name="Tobe S.S."/>
        </authorList>
    </citation>
    <scope>NUCLEOTIDE SEQUENCE</scope>
    <source>
        <strain evidence="1">Stay&amp;Tobe</strain>
    </source>
</reference>
<sequence>PLIRYLCNAIVNIIGKCLGDRPISISSLSPDSKAPVEVCHLVPFSTCSISTSLAKNNFMPKLSELHSAGSRFLHFPTVDGSMLRI</sequence>
<organism evidence="1 2">
    <name type="scientific">Diploptera punctata</name>
    <name type="common">Pacific beetle cockroach</name>
    <dbReference type="NCBI Taxonomy" id="6984"/>
    <lineage>
        <taxon>Eukaryota</taxon>
        <taxon>Metazoa</taxon>
        <taxon>Ecdysozoa</taxon>
        <taxon>Arthropoda</taxon>
        <taxon>Hexapoda</taxon>
        <taxon>Insecta</taxon>
        <taxon>Pterygota</taxon>
        <taxon>Neoptera</taxon>
        <taxon>Polyneoptera</taxon>
        <taxon>Dictyoptera</taxon>
        <taxon>Blattodea</taxon>
        <taxon>Blaberoidea</taxon>
        <taxon>Blaberidae</taxon>
        <taxon>Diplopterinae</taxon>
        <taxon>Diploptera</taxon>
    </lineage>
</organism>
<dbReference type="Proteomes" id="UP001233999">
    <property type="component" value="Unassembled WGS sequence"/>
</dbReference>